<evidence type="ECO:0000313" key="7">
    <source>
        <dbReference type="RefSeq" id="XP_029636900.1"/>
    </source>
</evidence>
<dbReference type="Gene3D" id="1.20.1050.10">
    <property type="match status" value="1"/>
</dbReference>
<dbReference type="Pfam" id="PF14497">
    <property type="entry name" value="GST_C_3"/>
    <property type="match status" value="1"/>
</dbReference>
<dbReference type="InterPro" id="IPR036282">
    <property type="entry name" value="Glutathione-S-Trfase_C_sf"/>
</dbReference>
<dbReference type="AlphaFoldDB" id="A0A6P7SFF8"/>
<dbReference type="InterPro" id="IPR010987">
    <property type="entry name" value="Glutathione-S-Trfase_C-like"/>
</dbReference>
<reference evidence="7" key="1">
    <citation type="submission" date="2025-08" db="UniProtKB">
        <authorList>
            <consortium name="RefSeq"/>
        </authorList>
    </citation>
    <scope>IDENTIFICATION</scope>
</reference>
<dbReference type="InterPro" id="IPR050213">
    <property type="entry name" value="GST_superfamily"/>
</dbReference>
<dbReference type="SFLD" id="SFLDG00363">
    <property type="entry name" value="AMPS_(cytGST):_Alpha-__Mu-__Pi"/>
    <property type="match status" value="1"/>
</dbReference>
<dbReference type="GO" id="GO:0006749">
    <property type="term" value="P:glutathione metabolic process"/>
    <property type="evidence" value="ECO:0007669"/>
    <property type="project" value="TreeGrafter"/>
</dbReference>
<dbReference type="SFLD" id="SFLDG01205">
    <property type="entry name" value="AMPS.1"/>
    <property type="match status" value="1"/>
</dbReference>
<dbReference type="InterPro" id="IPR040079">
    <property type="entry name" value="Glutathione_S-Trfase"/>
</dbReference>
<dbReference type="InterPro" id="IPR003083">
    <property type="entry name" value="S-crystallin"/>
</dbReference>
<dbReference type="CDD" id="cd03192">
    <property type="entry name" value="GST_C_Sigma_like"/>
    <property type="match status" value="1"/>
</dbReference>
<dbReference type="InterPro" id="IPR004045">
    <property type="entry name" value="Glutathione_S-Trfase_N"/>
</dbReference>
<dbReference type="PANTHER" id="PTHR11571:SF150">
    <property type="entry name" value="GLUTATHIONE S-TRANSFERASE"/>
    <property type="match status" value="1"/>
</dbReference>
<evidence type="ECO:0000256" key="2">
    <source>
        <dbReference type="ARBA" id="ARBA00022613"/>
    </source>
</evidence>
<comment type="similarity">
    <text evidence="1">Belongs to the GST superfamily.</text>
</comment>
<organism evidence="6 7">
    <name type="scientific">Octopus sinensis</name>
    <name type="common">East Asian common octopus</name>
    <dbReference type="NCBI Taxonomy" id="2607531"/>
    <lineage>
        <taxon>Eukaryota</taxon>
        <taxon>Metazoa</taxon>
        <taxon>Spiralia</taxon>
        <taxon>Lophotrochozoa</taxon>
        <taxon>Mollusca</taxon>
        <taxon>Cephalopoda</taxon>
        <taxon>Coleoidea</taxon>
        <taxon>Octopodiformes</taxon>
        <taxon>Octopoda</taxon>
        <taxon>Incirrata</taxon>
        <taxon>Octopodidae</taxon>
        <taxon>Octopus</taxon>
    </lineage>
</organism>
<name>A0A6P7SFF8_9MOLL</name>
<evidence type="ECO:0000256" key="1">
    <source>
        <dbReference type="ARBA" id="ARBA00007409"/>
    </source>
</evidence>
<evidence type="ECO:0000259" key="5">
    <source>
        <dbReference type="PROSITE" id="PS50405"/>
    </source>
</evidence>
<keyword evidence="6" id="KW-1185">Reference proteome</keyword>
<protein>
    <submittedName>
        <fullName evidence="7">S-crystallin 3-like</fullName>
    </submittedName>
</protein>
<evidence type="ECO:0000259" key="4">
    <source>
        <dbReference type="PROSITE" id="PS50404"/>
    </source>
</evidence>
<dbReference type="FunFam" id="3.40.30.10:FF:000035">
    <property type="entry name" value="hematopoietic prostaglandin D synthase"/>
    <property type="match status" value="1"/>
</dbReference>
<dbReference type="Gene3D" id="3.40.30.10">
    <property type="entry name" value="Glutaredoxin"/>
    <property type="match status" value="1"/>
</dbReference>
<dbReference type="GO" id="GO:0005212">
    <property type="term" value="F:structural constituent of eye lens"/>
    <property type="evidence" value="ECO:0007669"/>
    <property type="project" value="UniProtKB-KW"/>
</dbReference>
<dbReference type="PANTHER" id="PTHR11571">
    <property type="entry name" value="GLUTATHIONE S-TRANSFERASE"/>
    <property type="match status" value="1"/>
</dbReference>
<proteinExistence type="inferred from homology"/>
<keyword evidence="2" id="KW-0273">Eye lens protein</keyword>
<feature type="domain" description="GST C-terminal" evidence="5">
    <location>
        <begin position="84"/>
        <end position="217"/>
    </location>
</feature>
<dbReference type="PROSITE" id="PS50404">
    <property type="entry name" value="GST_NTER"/>
    <property type="match status" value="1"/>
</dbReference>
<dbReference type="RefSeq" id="XP_029636900.1">
    <property type="nucleotide sequence ID" value="XM_029781040.2"/>
</dbReference>
<evidence type="ECO:0000313" key="6">
    <source>
        <dbReference type="Proteomes" id="UP000515154"/>
    </source>
</evidence>
<dbReference type="SUPFAM" id="SSF52833">
    <property type="entry name" value="Thioredoxin-like"/>
    <property type="match status" value="1"/>
</dbReference>
<dbReference type="SFLD" id="SFLDS00019">
    <property type="entry name" value="Glutathione_Transferase_(cytos"/>
    <property type="match status" value="1"/>
</dbReference>
<dbReference type="Pfam" id="PF02798">
    <property type="entry name" value="GST_N"/>
    <property type="match status" value="1"/>
</dbReference>
<sequence>MATSSYSLHYFNYRGRAEICRMLFAAANVQYQDIRIDRSEWSRIRNRMPGGMMPMLEFDNKTQYIQSMAITRYLSREFGFHGNTNMEMTRVEFISDCFNEIMDDYMRMYQDSSGAIVFKKDSDPNVARAKTLRFETTCERVLPFMEETLQRFDGGNLFFMGEKMTMADMMCFCALENPMRENPALLNCYPKLQALRNRVMSHHTIAPYLTRRGMTEF</sequence>
<gene>
    <name evidence="7" type="primary">LOC115212202</name>
</gene>
<dbReference type="InterPro" id="IPR036249">
    <property type="entry name" value="Thioredoxin-like_sf"/>
</dbReference>
<dbReference type="InterPro" id="IPR004046">
    <property type="entry name" value="GST_C"/>
</dbReference>
<dbReference type="Proteomes" id="UP000515154">
    <property type="component" value="Linkage group LG5"/>
</dbReference>
<evidence type="ECO:0000256" key="3">
    <source>
        <dbReference type="ARBA" id="ARBA00049616"/>
    </source>
</evidence>
<dbReference type="SUPFAM" id="SSF47616">
    <property type="entry name" value="GST C-terminal domain-like"/>
    <property type="match status" value="1"/>
</dbReference>
<dbReference type="CDD" id="cd03039">
    <property type="entry name" value="GST_N_Sigma_like"/>
    <property type="match status" value="1"/>
</dbReference>
<dbReference type="PROSITE" id="PS50405">
    <property type="entry name" value="GST_CTER"/>
    <property type="match status" value="1"/>
</dbReference>
<dbReference type="GO" id="GO:0004364">
    <property type="term" value="F:glutathione transferase activity"/>
    <property type="evidence" value="ECO:0007669"/>
    <property type="project" value="TreeGrafter"/>
</dbReference>
<dbReference type="KEGG" id="osn:115212202"/>
<dbReference type="PRINTS" id="PR01269">
    <property type="entry name" value="SCRYSTALLIN"/>
</dbReference>
<accession>A0A6P7SFF8</accession>
<comment type="function">
    <text evidence="3">S-crystallins are structural components of squids and octopi eye lens. Contains relatively little if any GST activity.</text>
</comment>
<feature type="domain" description="GST N-terminal" evidence="4">
    <location>
        <begin position="4"/>
        <end position="82"/>
    </location>
</feature>